<evidence type="ECO:0000313" key="1">
    <source>
        <dbReference type="EMBL" id="RNA00818.1"/>
    </source>
</evidence>
<dbReference type="EMBL" id="REGN01009595">
    <property type="protein sequence ID" value="RNA00818.1"/>
    <property type="molecule type" value="Genomic_DNA"/>
</dbReference>
<reference evidence="1 2" key="1">
    <citation type="journal article" date="2018" name="Sci. Rep.">
        <title>Genomic signatures of local adaptation to the degree of environmental predictability in rotifers.</title>
        <authorList>
            <person name="Franch-Gras L."/>
            <person name="Hahn C."/>
            <person name="Garcia-Roger E.M."/>
            <person name="Carmona M.J."/>
            <person name="Serra M."/>
            <person name="Gomez A."/>
        </authorList>
    </citation>
    <scope>NUCLEOTIDE SEQUENCE [LARGE SCALE GENOMIC DNA]</scope>
    <source>
        <strain evidence="1">HYR1</strain>
    </source>
</reference>
<dbReference type="AlphaFoldDB" id="A0A3M7PQ67"/>
<sequence length="80" mass="9766">YFQKNYELFDIFEILSHKYQHKRQPHSIRVIHNIDIFLKETFRIHLKKLTELKKKILLTLAKGLKRRVKKPVSPSFQPHD</sequence>
<comment type="caution">
    <text evidence="1">The sequence shown here is derived from an EMBL/GenBank/DDBJ whole genome shotgun (WGS) entry which is preliminary data.</text>
</comment>
<organism evidence="1 2">
    <name type="scientific">Brachionus plicatilis</name>
    <name type="common">Marine rotifer</name>
    <name type="synonym">Brachionus muelleri</name>
    <dbReference type="NCBI Taxonomy" id="10195"/>
    <lineage>
        <taxon>Eukaryota</taxon>
        <taxon>Metazoa</taxon>
        <taxon>Spiralia</taxon>
        <taxon>Gnathifera</taxon>
        <taxon>Rotifera</taxon>
        <taxon>Eurotatoria</taxon>
        <taxon>Monogononta</taxon>
        <taxon>Pseudotrocha</taxon>
        <taxon>Ploima</taxon>
        <taxon>Brachionidae</taxon>
        <taxon>Brachionus</taxon>
    </lineage>
</organism>
<evidence type="ECO:0000313" key="2">
    <source>
        <dbReference type="Proteomes" id="UP000276133"/>
    </source>
</evidence>
<gene>
    <name evidence="1" type="ORF">BpHYR1_028084</name>
</gene>
<protein>
    <submittedName>
        <fullName evidence="1">Uncharacterized protein</fullName>
    </submittedName>
</protein>
<keyword evidence="2" id="KW-1185">Reference proteome</keyword>
<dbReference type="Proteomes" id="UP000276133">
    <property type="component" value="Unassembled WGS sequence"/>
</dbReference>
<name>A0A3M7PQ67_BRAPC</name>
<accession>A0A3M7PQ67</accession>
<proteinExistence type="predicted"/>
<feature type="non-terminal residue" evidence="1">
    <location>
        <position position="1"/>
    </location>
</feature>